<organism evidence="2 3">
    <name type="scientific">Trichoderma asperellum (strain ATCC 204424 / CBS 433.97 / NBRC 101777)</name>
    <dbReference type="NCBI Taxonomy" id="1042311"/>
    <lineage>
        <taxon>Eukaryota</taxon>
        <taxon>Fungi</taxon>
        <taxon>Dikarya</taxon>
        <taxon>Ascomycota</taxon>
        <taxon>Pezizomycotina</taxon>
        <taxon>Sordariomycetes</taxon>
        <taxon>Hypocreomycetidae</taxon>
        <taxon>Hypocreales</taxon>
        <taxon>Hypocreaceae</taxon>
        <taxon>Trichoderma</taxon>
    </lineage>
</organism>
<evidence type="ECO:0000313" key="2">
    <source>
        <dbReference type="EMBL" id="PTB43885.1"/>
    </source>
</evidence>
<evidence type="ECO:0000313" key="3">
    <source>
        <dbReference type="Proteomes" id="UP000240493"/>
    </source>
</evidence>
<evidence type="ECO:0000256" key="1">
    <source>
        <dbReference type="SAM" id="SignalP"/>
    </source>
</evidence>
<protein>
    <recommendedName>
        <fullName evidence="4">Secreted protein</fullName>
    </recommendedName>
</protein>
<sequence length="83" mass="9806">MRLCFVLSTVSLLNTSMSPHAVCKAVVALRRRIDIFDMPKPDSWKRRRHSTTFVRVPQFPWKPTVAMQRHERIVRSHPILLRV</sequence>
<gene>
    <name evidence="2" type="ORF">M441DRAFT_336986</name>
</gene>
<keyword evidence="3" id="KW-1185">Reference proteome</keyword>
<evidence type="ECO:0008006" key="4">
    <source>
        <dbReference type="Google" id="ProtNLM"/>
    </source>
</evidence>
<name>A0A2T3ZGE9_TRIA4</name>
<feature type="signal peptide" evidence="1">
    <location>
        <begin position="1"/>
        <end position="19"/>
    </location>
</feature>
<proteinExistence type="predicted"/>
<dbReference type="Proteomes" id="UP000240493">
    <property type="component" value="Unassembled WGS sequence"/>
</dbReference>
<accession>A0A2T3ZGE9</accession>
<keyword evidence="1" id="KW-0732">Signal</keyword>
<feature type="chain" id="PRO_5015481809" description="Secreted protein" evidence="1">
    <location>
        <begin position="20"/>
        <end position="83"/>
    </location>
</feature>
<dbReference type="AlphaFoldDB" id="A0A2T3ZGE9"/>
<reference evidence="2 3" key="1">
    <citation type="submission" date="2016-07" db="EMBL/GenBank/DDBJ databases">
        <title>Multiple horizontal gene transfer events from other fungi enriched the ability of initially mycotrophic Trichoderma (Ascomycota) to feed on dead plant biomass.</title>
        <authorList>
            <consortium name="DOE Joint Genome Institute"/>
            <person name="Aerts A."/>
            <person name="Atanasova L."/>
            <person name="Chenthamara K."/>
            <person name="Zhang J."/>
            <person name="Grujic M."/>
            <person name="Henrissat B."/>
            <person name="Kuo A."/>
            <person name="Salamov A."/>
            <person name="Lipzen A."/>
            <person name="Labutti K."/>
            <person name="Barry K."/>
            <person name="Miao Y."/>
            <person name="Rahimi M.J."/>
            <person name="Shen Q."/>
            <person name="Grigoriev I.V."/>
            <person name="Kubicek C.P."/>
            <person name="Druzhinina I.S."/>
        </authorList>
    </citation>
    <scope>NUCLEOTIDE SEQUENCE [LARGE SCALE GENOMIC DNA]</scope>
    <source>
        <strain evidence="2 3">CBS 433.97</strain>
    </source>
</reference>
<dbReference type="EMBL" id="KZ679258">
    <property type="protein sequence ID" value="PTB43885.1"/>
    <property type="molecule type" value="Genomic_DNA"/>
</dbReference>